<dbReference type="Proteomes" id="UP001063166">
    <property type="component" value="Unassembled WGS sequence"/>
</dbReference>
<evidence type="ECO:0000313" key="3">
    <source>
        <dbReference type="Proteomes" id="UP001063166"/>
    </source>
</evidence>
<feature type="region of interest" description="Disordered" evidence="1">
    <location>
        <begin position="161"/>
        <end position="215"/>
    </location>
</feature>
<name>A0A9P3PMJ4_LYOSH</name>
<evidence type="ECO:0000313" key="2">
    <source>
        <dbReference type="EMBL" id="GLB38042.1"/>
    </source>
</evidence>
<dbReference type="EMBL" id="BRPK01000004">
    <property type="protein sequence ID" value="GLB38042.1"/>
    <property type="molecule type" value="Genomic_DNA"/>
</dbReference>
<accession>A0A9P3PMJ4</accession>
<feature type="compositionally biased region" description="Low complexity" evidence="1">
    <location>
        <begin position="803"/>
        <end position="812"/>
    </location>
</feature>
<feature type="compositionally biased region" description="Low complexity" evidence="1">
    <location>
        <begin position="672"/>
        <end position="705"/>
    </location>
</feature>
<feature type="compositionally biased region" description="Basic and acidic residues" evidence="1">
    <location>
        <begin position="440"/>
        <end position="449"/>
    </location>
</feature>
<reference evidence="2" key="1">
    <citation type="submission" date="2022-07" db="EMBL/GenBank/DDBJ databases">
        <title>The genome of Lyophyllum shimeji provides insight into the initial evolution of ectomycorrhizal fungal genome.</title>
        <authorList>
            <person name="Kobayashi Y."/>
            <person name="Shibata T."/>
            <person name="Hirakawa H."/>
            <person name="Shigenobu S."/>
            <person name="Nishiyama T."/>
            <person name="Yamada A."/>
            <person name="Hasebe M."/>
            <person name="Kawaguchi M."/>
        </authorList>
    </citation>
    <scope>NUCLEOTIDE SEQUENCE</scope>
    <source>
        <strain evidence="2">AT787</strain>
    </source>
</reference>
<feature type="compositionally biased region" description="Basic residues" evidence="1">
    <location>
        <begin position="414"/>
        <end position="438"/>
    </location>
</feature>
<feature type="compositionally biased region" description="Pro residues" evidence="1">
    <location>
        <begin position="115"/>
        <end position="136"/>
    </location>
</feature>
<dbReference type="AlphaFoldDB" id="A0A9P3PMJ4"/>
<comment type="caution">
    <text evidence="2">The sequence shown here is derived from an EMBL/GenBank/DDBJ whole genome shotgun (WGS) entry which is preliminary data.</text>
</comment>
<keyword evidence="3" id="KW-1185">Reference proteome</keyword>
<feature type="compositionally biased region" description="Low complexity" evidence="1">
    <location>
        <begin position="272"/>
        <end position="285"/>
    </location>
</feature>
<feature type="compositionally biased region" description="Polar residues" evidence="1">
    <location>
        <begin position="828"/>
        <end position="839"/>
    </location>
</feature>
<feature type="region of interest" description="Disordered" evidence="1">
    <location>
        <begin position="671"/>
        <end position="889"/>
    </location>
</feature>
<feature type="region of interest" description="Disordered" evidence="1">
    <location>
        <begin position="236"/>
        <end position="327"/>
    </location>
</feature>
<feature type="region of interest" description="Disordered" evidence="1">
    <location>
        <begin position="414"/>
        <end position="485"/>
    </location>
</feature>
<feature type="region of interest" description="Disordered" evidence="1">
    <location>
        <begin position="105"/>
        <end position="147"/>
    </location>
</feature>
<evidence type="ECO:0000256" key="1">
    <source>
        <dbReference type="SAM" id="MobiDB-lite"/>
    </source>
</evidence>
<evidence type="ECO:0008006" key="4">
    <source>
        <dbReference type="Google" id="ProtNLM"/>
    </source>
</evidence>
<proteinExistence type="predicted"/>
<gene>
    <name evidence="2" type="ORF">LshimejAT787_0410930</name>
</gene>
<protein>
    <recommendedName>
        <fullName evidence="4">Zn(2)-C6 fungal-type domain-containing protein</fullName>
    </recommendedName>
</protein>
<sequence>MAPSDITAQPLPDLTSTPVLLDALLAQLLAALETGNLKELDNTYIAAKTLWTRIQDCTFDFRPRLLKLRAKSPLLRVMGDLKAIHRALSNGREVDSALLPRMRRELGVQARPTRPRTPPAVPGPSRPAPPPQVPAPPRRRSATPPPENEIMAAMRGSLPDAITRWQPPPAQSRDSSAAAPRIPPQAQHAPTTTGPQTRLPPRNGPPTSPVPPGHSQVLAAAARPLRLVPAARTLALAPPAPPGLRTAAPASTPAPPASPGHRTAAPSPAPAPGLSSRAAAASANKPPAPTRPRTPALAKPAQPAPTSRPNSTVPARNVRVADPLPPRRVQQSFADLDASDEDLVPVDDIEPLYVQDSEEEAETKAKRTLNERPCSSCTDRNLDCYLDPRWNACAECHEGKRRCNLAYDSAMAKKKKKEVRQLVQKKKKEPKPHRHLQKGSRPESEETMRVPRAPHHKVPAGARRTPAVVPESEDSEDDESSITEETYRTRMKELEGYRNWVDNKMLSLVDYIERMDERLAELEGRVSVVDRVEDAVDDLWNRMVALEEADVAPVQWPTSPPPLPDFHEAAWSPTLGVPRRCPCGVTPCGITPRGVAPHGVTPCGITPAAASTLGGSAALPLWRHLPRHYPPRPLLLRWHLPRVSPRLFLPLCNPLRIGACRIPSRVTHRHQAPAASPTAAATEPSMEVLTSPAAAGPSPLAPSAHAADRPAEAAEPSNAPPGPATPPVHDASGPMDPTSLPEPTVALSGDLPPSAPHLKVIPPTPQTEKEPTLDTLAPPPAGKGKGRQARSTTDAPVDPAAVSRSTRSGSRSLTPVPPEAAQRDDQSPPRSLTPVTQQVGPGGHANTPSHSRGSTAPPEESAPVPVPNARGRKRKAGGADPSGSKKKKK</sequence>
<feature type="compositionally biased region" description="Acidic residues" evidence="1">
    <location>
        <begin position="471"/>
        <end position="482"/>
    </location>
</feature>
<feature type="compositionally biased region" description="Polar residues" evidence="1">
    <location>
        <begin position="304"/>
        <end position="314"/>
    </location>
</feature>
<feature type="compositionally biased region" description="Low complexity" evidence="1">
    <location>
        <begin position="236"/>
        <end position="251"/>
    </location>
</feature>
<feature type="compositionally biased region" description="Low complexity" evidence="1">
    <location>
        <begin position="854"/>
        <end position="863"/>
    </location>
</feature>
<feature type="compositionally biased region" description="Pro residues" evidence="1">
    <location>
        <begin position="202"/>
        <end position="212"/>
    </location>
</feature>
<organism evidence="2 3">
    <name type="scientific">Lyophyllum shimeji</name>
    <name type="common">Hon-shimeji</name>
    <name type="synonym">Tricholoma shimeji</name>
    <dbReference type="NCBI Taxonomy" id="47721"/>
    <lineage>
        <taxon>Eukaryota</taxon>
        <taxon>Fungi</taxon>
        <taxon>Dikarya</taxon>
        <taxon>Basidiomycota</taxon>
        <taxon>Agaricomycotina</taxon>
        <taxon>Agaricomycetes</taxon>
        <taxon>Agaricomycetidae</taxon>
        <taxon>Agaricales</taxon>
        <taxon>Tricholomatineae</taxon>
        <taxon>Lyophyllaceae</taxon>
        <taxon>Lyophyllum</taxon>
    </lineage>
</organism>